<dbReference type="PANTHER" id="PTHR36582:SF2">
    <property type="entry name" value="ANTITOXIN PARD"/>
    <property type="match status" value="1"/>
</dbReference>
<evidence type="ECO:0000256" key="2">
    <source>
        <dbReference type="ARBA" id="ARBA00022649"/>
    </source>
</evidence>
<dbReference type="InterPro" id="IPR038296">
    <property type="entry name" value="ParD_sf"/>
</dbReference>
<evidence type="ECO:0000313" key="4">
    <source>
        <dbReference type="EMBL" id="MBF2717039.1"/>
    </source>
</evidence>
<dbReference type="GO" id="GO:0006355">
    <property type="term" value="P:regulation of DNA-templated transcription"/>
    <property type="evidence" value="ECO:0007669"/>
    <property type="project" value="InterPro"/>
</dbReference>
<dbReference type="SUPFAM" id="SSF47598">
    <property type="entry name" value="Ribbon-helix-helix"/>
    <property type="match status" value="1"/>
</dbReference>
<evidence type="ECO:0000313" key="5">
    <source>
        <dbReference type="Proteomes" id="UP000655037"/>
    </source>
</evidence>
<dbReference type="Proteomes" id="UP000655037">
    <property type="component" value="Unassembled WGS sequence"/>
</dbReference>
<evidence type="ECO:0000256" key="1">
    <source>
        <dbReference type="ARBA" id="ARBA00008580"/>
    </source>
</evidence>
<name>A0AAE2RGH6_AGRVI</name>
<keyword evidence="2" id="KW-1277">Toxin-antitoxin system</keyword>
<dbReference type="InterPro" id="IPR022789">
    <property type="entry name" value="ParD"/>
</dbReference>
<sequence>MTKPVDIAISDQFAPFIDRQVESGRYGSPREVVEAGLRLLEQEQRKLNTLRQALTDGENSGPARKIDRQSFINDLRSGL</sequence>
<comment type="similarity">
    <text evidence="1">Belongs to the ParD antitoxin family.</text>
</comment>
<proteinExistence type="inferred from homology"/>
<dbReference type="PANTHER" id="PTHR36582">
    <property type="entry name" value="ANTITOXIN PARD"/>
    <property type="match status" value="1"/>
</dbReference>
<dbReference type="InterPro" id="IPR010985">
    <property type="entry name" value="Ribbon_hlx_hlx"/>
</dbReference>
<dbReference type="EMBL" id="JACXXJ020000005">
    <property type="protein sequence ID" value="MBF2717039.1"/>
    <property type="molecule type" value="Genomic_DNA"/>
</dbReference>
<comment type="caution">
    <text evidence="4">The sequence shown here is derived from an EMBL/GenBank/DDBJ whole genome shotgun (WGS) entry which is preliminary data.</text>
</comment>
<keyword evidence="3" id="KW-0175">Coiled coil</keyword>
<dbReference type="AlphaFoldDB" id="A0AAE2RGH6"/>
<dbReference type="NCBIfam" id="TIGR02606">
    <property type="entry name" value="antidote_CC2985"/>
    <property type="match status" value="1"/>
</dbReference>
<feature type="coiled-coil region" evidence="3">
    <location>
        <begin position="33"/>
        <end position="60"/>
    </location>
</feature>
<dbReference type="RefSeq" id="WP_156531505.1">
    <property type="nucleotide sequence ID" value="NZ_JACXXJ020000005.1"/>
</dbReference>
<evidence type="ECO:0000256" key="3">
    <source>
        <dbReference type="SAM" id="Coils"/>
    </source>
</evidence>
<dbReference type="Gene3D" id="6.10.10.120">
    <property type="entry name" value="Antitoxin ParD1-like"/>
    <property type="match status" value="1"/>
</dbReference>
<dbReference type="Pfam" id="PF03693">
    <property type="entry name" value="ParD_antitoxin"/>
    <property type="match status" value="1"/>
</dbReference>
<organism evidence="4 5">
    <name type="scientific">Agrobacterium vitis</name>
    <name type="common">Rhizobium vitis</name>
    <dbReference type="NCBI Taxonomy" id="373"/>
    <lineage>
        <taxon>Bacteria</taxon>
        <taxon>Pseudomonadati</taxon>
        <taxon>Pseudomonadota</taxon>
        <taxon>Alphaproteobacteria</taxon>
        <taxon>Hyphomicrobiales</taxon>
        <taxon>Rhizobiaceae</taxon>
        <taxon>Rhizobium/Agrobacterium group</taxon>
        <taxon>Agrobacterium</taxon>
    </lineage>
</organism>
<reference evidence="4" key="1">
    <citation type="submission" date="2020-11" db="EMBL/GenBank/DDBJ databases">
        <title>Agrobacterium vitis strain K377 genome.</title>
        <authorList>
            <person name="Xi H."/>
        </authorList>
    </citation>
    <scope>NUCLEOTIDE SEQUENCE</scope>
    <source>
        <strain evidence="4">K377</strain>
    </source>
</reference>
<accession>A0AAE2RGH6</accession>
<gene>
    <name evidence="4" type="ORF">IEI95_022765</name>
</gene>
<protein>
    <submittedName>
        <fullName evidence="4">Type II toxin-antitoxin system ParD family antitoxin</fullName>
    </submittedName>
</protein>